<dbReference type="Gene3D" id="2.60.40.1660">
    <property type="entry name" value="Na, k-atpase alpha subunit"/>
    <property type="match status" value="1"/>
</dbReference>
<dbReference type="GO" id="GO:0030007">
    <property type="term" value="P:intracellular potassium ion homeostasis"/>
    <property type="evidence" value="ECO:0007669"/>
    <property type="project" value="TreeGrafter"/>
</dbReference>
<dbReference type="GO" id="GO:0005890">
    <property type="term" value="C:sodium:potassium-exchanging ATPase complex"/>
    <property type="evidence" value="ECO:0007669"/>
    <property type="project" value="InterPro"/>
</dbReference>
<dbReference type="GO" id="GO:0036376">
    <property type="term" value="P:sodium ion export across plasma membrane"/>
    <property type="evidence" value="ECO:0007669"/>
    <property type="project" value="TreeGrafter"/>
</dbReference>
<feature type="compositionally biased region" description="Acidic residues" evidence="7">
    <location>
        <begin position="302"/>
        <end position="311"/>
    </location>
</feature>
<evidence type="ECO:0000256" key="1">
    <source>
        <dbReference type="ARBA" id="ARBA00004606"/>
    </source>
</evidence>
<protein>
    <submittedName>
        <fullName evidence="9">Sodium/potassium-transporting ATPase subunit beta-2</fullName>
    </submittedName>
</protein>
<dbReference type="RefSeq" id="XP_016974808.1">
    <property type="nucleotide sequence ID" value="XM_017119319.1"/>
</dbReference>
<proteinExistence type="inferred from homology"/>
<dbReference type="GeneID" id="108041400"/>
<reference evidence="9" key="1">
    <citation type="submission" date="2025-08" db="UniProtKB">
        <authorList>
            <consortium name="RefSeq"/>
        </authorList>
    </citation>
    <scope>IDENTIFICATION</scope>
</reference>
<evidence type="ECO:0000256" key="8">
    <source>
        <dbReference type="SAM" id="Phobius"/>
    </source>
</evidence>
<feature type="transmembrane region" description="Helical" evidence="8">
    <location>
        <begin position="57"/>
        <end position="82"/>
    </location>
</feature>
<evidence type="ECO:0000256" key="5">
    <source>
        <dbReference type="ARBA" id="ARBA00022989"/>
    </source>
</evidence>
<dbReference type="PANTHER" id="PTHR11523">
    <property type="entry name" value="SODIUM/POTASSIUM-DEPENDENT ATPASE BETA SUBUNIT"/>
    <property type="match status" value="1"/>
</dbReference>
<feature type="region of interest" description="Disordered" evidence="7">
    <location>
        <begin position="294"/>
        <end position="350"/>
    </location>
</feature>
<dbReference type="AlphaFoldDB" id="A0A6P4EIJ2"/>
<dbReference type="InterPro" id="IPR000402">
    <property type="entry name" value="Na/K_ATPase_sub_beta"/>
</dbReference>
<dbReference type="GO" id="GO:1990573">
    <property type="term" value="P:potassium ion import across plasma membrane"/>
    <property type="evidence" value="ECO:0007669"/>
    <property type="project" value="TreeGrafter"/>
</dbReference>
<keyword evidence="3 8" id="KW-0812">Transmembrane</keyword>
<dbReference type="Pfam" id="PF00287">
    <property type="entry name" value="Na_K-ATPase"/>
    <property type="match status" value="2"/>
</dbReference>
<evidence type="ECO:0000256" key="2">
    <source>
        <dbReference type="ARBA" id="ARBA00005876"/>
    </source>
</evidence>
<dbReference type="GO" id="GO:0006883">
    <property type="term" value="P:intracellular sodium ion homeostasis"/>
    <property type="evidence" value="ECO:0007669"/>
    <property type="project" value="TreeGrafter"/>
</dbReference>
<keyword evidence="6 8" id="KW-0472">Membrane</keyword>
<comment type="similarity">
    <text evidence="2">Belongs to the X(+)/potassium ATPases subunit beta family.</text>
</comment>
<accession>A0A6P4EIJ2</accession>
<gene>
    <name evidence="9" type="primary">LOC108041400</name>
</gene>
<dbReference type="InterPro" id="IPR038702">
    <property type="entry name" value="Na/K_ATPase_sub_beta_sf"/>
</dbReference>
<evidence type="ECO:0000313" key="9">
    <source>
        <dbReference type="RefSeq" id="XP_016974808.1"/>
    </source>
</evidence>
<evidence type="ECO:0000256" key="6">
    <source>
        <dbReference type="ARBA" id="ARBA00023136"/>
    </source>
</evidence>
<keyword evidence="5 8" id="KW-1133">Transmembrane helix</keyword>
<keyword evidence="4" id="KW-0735">Signal-anchor</keyword>
<name>A0A6P4EIJ2_DRORH</name>
<evidence type="ECO:0000256" key="4">
    <source>
        <dbReference type="ARBA" id="ARBA00022968"/>
    </source>
</evidence>
<dbReference type="RefSeq" id="XP_016974808.2">
    <property type="nucleotide sequence ID" value="XM_017119319.2"/>
</dbReference>
<sequence>MPEDVMVPSGDYKLVKQFRREQTVRRKKDLPWSKRVFDIDEHKLFGRTAWAWTRITLFYLVLYCLIFVIVLFWIGIFLLAIIDPHKPRWLKGPPGMSVVPNNESVLTWYTHILGEIYPIADTIDDFLNSLNDNGIDFFNEANQDSIWGYGSRKPTVFLKLNKVIGYQPETYDTADDLPKDVPSGLDNTVRKYGGTPKIWVTCEASKESNAELVFFPGPFFEASEQMTGVQRLVAIQLNNMAPNTEEFFCCKVWARNIPIDEKFQGKGQIRFGMNMRVETVRKPKIDQVQTSTIVTPNAGPEVPDEIEEEPENPAKRLGGLDMPLAPELEPSPNEKLQEIPKAELLTEPPS</sequence>
<evidence type="ECO:0000256" key="7">
    <source>
        <dbReference type="SAM" id="MobiDB-lite"/>
    </source>
</evidence>
<dbReference type="OrthoDB" id="5912413at2759"/>
<organism evidence="9">
    <name type="scientific">Drosophila rhopaloa</name>
    <name type="common">Fruit fly</name>
    <dbReference type="NCBI Taxonomy" id="1041015"/>
    <lineage>
        <taxon>Eukaryota</taxon>
        <taxon>Metazoa</taxon>
        <taxon>Ecdysozoa</taxon>
        <taxon>Arthropoda</taxon>
        <taxon>Hexapoda</taxon>
        <taxon>Insecta</taxon>
        <taxon>Pterygota</taxon>
        <taxon>Neoptera</taxon>
        <taxon>Endopterygota</taxon>
        <taxon>Diptera</taxon>
        <taxon>Brachycera</taxon>
        <taxon>Muscomorpha</taxon>
        <taxon>Ephydroidea</taxon>
        <taxon>Drosophilidae</taxon>
        <taxon>Drosophila</taxon>
        <taxon>Sophophora</taxon>
    </lineage>
</organism>
<comment type="subcellular location">
    <subcellularLocation>
        <location evidence="1">Membrane</location>
        <topology evidence="1">Single-pass type II membrane protein</topology>
    </subcellularLocation>
</comment>
<dbReference type="PANTHER" id="PTHR11523:SF28">
    <property type="entry name" value="NA_K-ATPASE BETA SUBUNIT ISOFORM 4-RELATED"/>
    <property type="match status" value="1"/>
</dbReference>
<dbReference type="GO" id="GO:0001671">
    <property type="term" value="F:ATPase activator activity"/>
    <property type="evidence" value="ECO:0007669"/>
    <property type="project" value="TreeGrafter"/>
</dbReference>
<evidence type="ECO:0000256" key="3">
    <source>
        <dbReference type="ARBA" id="ARBA00022692"/>
    </source>
</evidence>